<organism evidence="1 2">
    <name type="scientific">Tulasnella calospora MUT 4182</name>
    <dbReference type="NCBI Taxonomy" id="1051891"/>
    <lineage>
        <taxon>Eukaryota</taxon>
        <taxon>Fungi</taxon>
        <taxon>Dikarya</taxon>
        <taxon>Basidiomycota</taxon>
        <taxon>Agaricomycotina</taxon>
        <taxon>Agaricomycetes</taxon>
        <taxon>Cantharellales</taxon>
        <taxon>Tulasnellaceae</taxon>
        <taxon>Tulasnella</taxon>
    </lineage>
</organism>
<evidence type="ECO:0000313" key="2">
    <source>
        <dbReference type="Proteomes" id="UP000054248"/>
    </source>
</evidence>
<proteinExistence type="predicted"/>
<dbReference type="AlphaFoldDB" id="A0A0C3LA04"/>
<dbReference type="EMBL" id="KN823297">
    <property type="protein sequence ID" value="KIO18297.1"/>
    <property type="molecule type" value="Genomic_DNA"/>
</dbReference>
<keyword evidence="2" id="KW-1185">Reference proteome</keyword>
<dbReference type="HOGENOM" id="CLU_644347_0_0_1"/>
<reference evidence="2" key="2">
    <citation type="submission" date="2015-01" db="EMBL/GenBank/DDBJ databases">
        <title>Evolutionary Origins and Diversification of the Mycorrhizal Mutualists.</title>
        <authorList>
            <consortium name="DOE Joint Genome Institute"/>
            <consortium name="Mycorrhizal Genomics Consortium"/>
            <person name="Kohler A."/>
            <person name="Kuo A."/>
            <person name="Nagy L.G."/>
            <person name="Floudas D."/>
            <person name="Copeland A."/>
            <person name="Barry K.W."/>
            <person name="Cichocki N."/>
            <person name="Veneault-Fourrey C."/>
            <person name="LaButti K."/>
            <person name="Lindquist E.A."/>
            <person name="Lipzen A."/>
            <person name="Lundell T."/>
            <person name="Morin E."/>
            <person name="Murat C."/>
            <person name="Riley R."/>
            <person name="Ohm R."/>
            <person name="Sun H."/>
            <person name="Tunlid A."/>
            <person name="Henrissat B."/>
            <person name="Grigoriev I.V."/>
            <person name="Hibbett D.S."/>
            <person name="Martin F."/>
        </authorList>
    </citation>
    <scope>NUCLEOTIDE SEQUENCE [LARGE SCALE GENOMIC DNA]</scope>
    <source>
        <strain evidence="2">MUT 4182</strain>
    </source>
</reference>
<reference evidence="1 2" key="1">
    <citation type="submission" date="2014-04" db="EMBL/GenBank/DDBJ databases">
        <authorList>
            <consortium name="DOE Joint Genome Institute"/>
            <person name="Kuo A."/>
            <person name="Girlanda M."/>
            <person name="Perotto S."/>
            <person name="Kohler A."/>
            <person name="Nagy L.G."/>
            <person name="Floudas D."/>
            <person name="Copeland A."/>
            <person name="Barry K.W."/>
            <person name="Cichocki N."/>
            <person name="Veneault-Fourrey C."/>
            <person name="LaButti K."/>
            <person name="Lindquist E.A."/>
            <person name="Lipzen A."/>
            <person name="Lundell T."/>
            <person name="Morin E."/>
            <person name="Murat C."/>
            <person name="Sun H."/>
            <person name="Tunlid A."/>
            <person name="Henrissat B."/>
            <person name="Grigoriev I.V."/>
            <person name="Hibbett D.S."/>
            <person name="Martin F."/>
            <person name="Nordberg H.P."/>
            <person name="Cantor M.N."/>
            <person name="Hua S.X."/>
        </authorList>
    </citation>
    <scope>NUCLEOTIDE SEQUENCE [LARGE SCALE GENOMIC DNA]</scope>
    <source>
        <strain evidence="1 2">MUT 4182</strain>
    </source>
</reference>
<dbReference type="InterPro" id="IPR011044">
    <property type="entry name" value="Quino_amine_DH_bsu"/>
</dbReference>
<accession>A0A0C3LA04</accession>
<evidence type="ECO:0000313" key="1">
    <source>
        <dbReference type="EMBL" id="KIO18297.1"/>
    </source>
</evidence>
<protein>
    <submittedName>
        <fullName evidence="1">Uncharacterized protein</fullName>
    </submittedName>
</protein>
<gene>
    <name evidence="1" type="ORF">M407DRAFT_32028</name>
</gene>
<dbReference type="SUPFAM" id="SSF50969">
    <property type="entry name" value="YVTN repeat-like/Quinoprotein amine dehydrogenase"/>
    <property type="match status" value="1"/>
</dbReference>
<dbReference type="Proteomes" id="UP000054248">
    <property type="component" value="Unassembled WGS sequence"/>
</dbReference>
<name>A0A0C3LA04_9AGAM</name>
<sequence>MLPRNISPPLPFIQMESQLRAPLPPPYQGAHTNHSISNTNVEVNPSVRHQQHGQDYHRPWVSYRSRKLEISRSVRMPPCASWKELWNPAGDILDLPPVRRYCGTPALLEQRYGDYRFGHRAENQIHISTGSLEPSPIARQPSQPVPIKHERHPEFVLPRAPASFWEPLKSRLLHLNLNPPEMAEIRAPNLNHNYDNLKLRKVLLEHLPSPASKPQMVFSSDGKWLAVSNGKVVDIVDTARVQPKCRLILGSQTSIQCLAFSGADVLLGLSDCRILQVDFAPGENVDSTSVFYLMAYRLEPLSLQHDPIHLHWIPYEALRPPVTISASASGSIGYACLNGIEIWKPCRGREFFHLKAYIPQPGPANRFWFIDDEHILIWHDMTGITYVSELYPGNTQSIVDVSSPKTRLWDILAASSTDLIGVSSSL</sequence>